<accession>A0A397GFL7</accession>
<feature type="compositionally biased region" description="Gly residues" evidence="1">
    <location>
        <begin position="527"/>
        <end position="540"/>
    </location>
</feature>
<feature type="compositionally biased region" description="Polar residues" evidence="1">
    <location>
        <begin position="615"/>
        <end position="627"/>
    </location>
</feature>
<feature type="region of interest" description="Disordered" evidence="1">
    <location>
        <begin position="590"/>
        <end position="715"/>
    </location>
</feature>
<dbReference type="RefSeq" id="XP_026612487.1">
    <property type="nucleotide sequence ID" value="XM_026756121.1"/>
</dbReference>
<feature type="compositionally biased region" description="Polar residues" evidence="1">
    <location>
        <begin position="654"/>
        <end position="671"/>
    </location>
</feature>
<feature type="region of interest" description="Disordered" evidence="1">
    <location>
        <begin position="436"/>
        <end position="470"/>
    </location>
</feature>
<feature type="compositionally biased region" description="Basic and acidic residues" evidence="1">
    <location>
        <begin position="672"/>
        <end position="690"/>
    </location>
</feature>
<dbReference type="OrthoDB" id="5408998at2759"/>
<feature type="region of interest" description="Disordered" evidence="1">
    <location>
        <begin position="1"/>
        <end position="29"/>
    </location>
</feature>
<dbReference type="Proteomes" id="UP000215305">
    <property type="component" value="Unassembled WGS sequence"/>
</dbReference>
<feature type="region of interest" description="Disordered" evidence="1">
    <location>
        <begin position="224"/>
        <end position="251"/>
    </location>
</feature>
<feature type="compositionally biased region" description="Polar residues" evidence="1">
    <location>
        <begin position="224"/>
        <end position="241"/>
    </location>
</feature>
<feature type="compositionally biased region" description="Pro residues" evidence="1">
    <location>
        <begin position="1"/>
        <end position="10"/>
    </location>
</feature>
<proteinExistence type="predicted"/>
<feature type="compositionally biased region" description="Basic and acidic residues" evidence="1">
    <location>
        <begin position="552"/>
        <end position="562"/>
    </location>
</feature>
<name>A0A397GFL7_ASPTH</name>
<dbReference type="AlphaFoldDB" id="A0A397GFL7"/>
<comment type="caution">
    <text evidence="2">The sequence shown here is derived from an EMBL/GenBank/DDBJ whole genome shotgun (WGS) entry which is preliminary data.</text>
</comment>
<evidence type="ECO:0000313" key="2">
    <source>
        <dbReference type="EMBL" id="RHZ49775.1"/>
    </source>
</evidence>
<organism evidence="2 3">
    <name type="scientific">Aspergillus thermomutatus</name>
    <name type="common">Neosartorya pseudofischeri</name>
    <dbReference type="NCBI Taxonomy" id="41047"/>
    <lineage>
        <taxon>Eukaryota</taxon>
        <taxon>Fungi</taxon>
        <taxon>Dikarya</taxon>
        <taxon>Ascomycota</taxon>
        <taxon>Pezizomycotina</taxon>
        <taxon>Eurotiomycetes</taxon>
        <taxon>Eurotiomycetidae</taxon>
        <taxon>Eurotiales</taxon>
        <taxon>Aspergillaceae</taxon>
        <taxon>Aspergillus</taxon>
        <taxon>Aspergillus subgen. Fumigati</taxon>
    </lineage>
</organism>
<feature type="compositionally biased region" description="Low complexity" evidence="1">
    <location>
        <begin position="515"/>
        <end position="526"/>
    </location>
</feature>
<feature type="compositionally biased region" description="Polar residues" evidence="1">
    <location>
        <begin position="20"/>
        <end position="29"/>
    </location>
</feature>
<feature type="region of interest" description="Disordered" evidence="1">
    <location>
        <begin position="510"/>
        <end position="562"/>
    </location>
</feature>
<dbReference type="STRING" id="41047.A0A397GFL7"/>
<dbReference type="EMBL" id="NKHU02000172">
    <property type="protein sequence ID" value="RHZ49775.1"/>
    <property type="molecule type" value="Genomic_DNA"/>
</dbReference>
<gene>
    <name evidence="2" type="ORF">CDV56_102502</name>
</gene>
<feature type="compositionally biased region" description="Basic and acidic residues" evidence="1">
    <location>
        <begin position="591"/>
        <end position="608"/>
    </location>
</feature>
<dbReference type="VEuPathDB" id="FungiDB:CDV56_102502"/>
<protein>
    <submittedName>
        <fullName evidence="2">Uncharacterized protein</fullName>
    </submittedName>
</protein>
<keyword evidence="3" id="KW-1185">Reference proteome</keyword>
<reference evidence="2" key="1">
    <citation type="submission" date="2018-08" db="EMBL/GenBank/DDBJ databases">
        <title>Draft genome sequence of azole-resistant Aspergillus thermomutatus (Neosartorya pseudofischeri) strain HMR AF 39, isolated from a human nasal aspirate.</title>
        <authorList>
            <person name="Parent-Michaud M."/>
            <person name="Dufresne P.J."/>
            <person name="Fournier E."/>
            <person name="Martineau C."/>
            <person name="Moreira S."/>
            <person name="Perkins V."/>
            <person name="De Repentigny L."/>
            <person name="Dufresne S.F."/>
        </authorList>
    </citation>
    <scope>NUCLEOTIDE SEQUENCE [LARGE SCALE GENOMIC DNA]</scope>
    <source>
        <strain evidence="2">HMR AF 39</strain>
    </source>
</reference>
<sequence>MDSDEAPPPYSAVDPLLAPTVNNRDNNASAETARTFLRLRGGEASLSDIASRDGSAASVDGSSAASFALPANFASATAYFIERPPTHFDEERPALSHLLTIYPRSQSKDFPRRPRCWSPRTAEITQQDWDMFLKYLFPPHLGLAASSAHLPRQLRAEIQRDRKDRPQETDEQRQLRIAAVIEEWNECFFGPRATRIEFIYVTESENAPVSPLCPRCYPAATKASRANRSTQAQEAGENSASVPAGMLPTVAGQPTAPPASVAYATGVYPYPNPQMPPAPYPPYGPPAFFPPGIVPNTPPPPPLAYPYPPQPPSQYQQPSSWGWNNRPYGPQYQYSSTSKAGPFGWLSSLASHAQKYSERITEQAQHYGRQVEEQAMAHGRWIEEQAGLRSRKLEDVFSGLSSPPRVEYAANNPQAQGYCTNGYGYQPVNVVSTQPVTTPVTQPARRTSVGSVSSESSFSSIDSISTTSDLSSSDLATVRAQLQSLNNHHDRELYEAAVGLRRQLDVLRESRRQSRISGRGRWRNGWGHDGQQGLGRGGWGRWESPQEQQRSSAERRALKEEVRATKKAFKDVFRRARDEQRERRRIKRNRWRQERRSRQTSRENEHPPETPLEQRLQNLELSNSQERGTMVRIGAPCASPRQSLSSEASGISSINTPSTGSDGGSRANSSVRRGEAPTRVKTEESKDGQKQGETLKGNSSSPSKKDKGSGSNDAS</sequence>
<evidence type="ECO:0000256" key="1">
    <source>
        <dbReference type="SAM" id="MobiDB-lite"/>
    </source>
</evidence>
<dbReference type="GeneID" id="38124476"/>
<feature type="compositionally biased region" description="Low complexity" evidence="1">
    <location>
        <begin position="643"/>
        <end position="653"/>
    </location>
</feature>
<evidence type="ECO:0000313" key="3">
    <source>
        <dbReference type="Proteomes" id="UP000215305"/>
    </source>
</evidence>